<dbReference type="EMBL" id="JBEUOH010000019">
    <property type="protein sequence ID" value="KAL0869767.1"/>
    <property type="molecule type" value="Genomic_DNA"/>
</dbReference>
<comment type="caution">
    <text evidence="1">The sequence shown here is derived from an EMBL/GenBank/DDBJ whole genome shotgun (WGS) entry which is preliminary data.</text>
</comment>
<gene>
    <name evidence="1" type="ORF">ABMA27_005995</name>
</gene>
<organism evidence="1 2">
    <name type="scientific">Loxostege sticticalis</name>
    <name type="common">Beet webworm moth</name>
    <dbReference type="NCBI Taxonomy" id="481309"/>
    <lineage>
        <taxon>Eukaryota</taxon>
        <taxon>Metazoa</taxon>
        <taxon>Ecdysozoa</taxon>
        <taxon>Arthropoda</taxon>
        <taxon>Hexapoda</taxon>
        <taxon>Insecta</taxon>
        <taxon>Pterygota</taxon>
        <taxon>Neoptera</taxon>
        <taxon>Endopterygota</taxon>
        <taxon>Lepidoptera</taxon>
        <taxon>Glossata</taxon>
        <taxon>Ditrysia</taxon>
        <taxon>Pyraloidea</taxon>
        <taxon>Crambidae</taxon>
        <taxon>Pyraustinae</taxon>
        <taxon>Loxostege</taxon>
    </lineage>
</organism>
<protein>
    <submittedName>
        <fullName evidence="1">Uncharacterized protein</fullName>
    </submittedName>
</protein>
<accession>A0ABR3HH80</accession>
<name>A0ABR3HH80_LOXSC</name>
<reference evidence="1 2" key="1">
    <citation type="submission" date="2024-06" db="EMBL/GenBank/DDBJ databases">
        <title>A chromosome-level genome assembly of beet webworm, Loxostege sticticalis.</title>
        <authorList>
            <person name="Zhang Y."/>
        </authorList>
    </citation>
    <scope>NUCLEOTIDE SEQUENCE [LARGE SCALE GENOMIC DNA]</scope>
    <source>
        <strain evidence="1">AQ026</strain>
        <tissue evidence="1">Whole body</tissue>
    </source>
</reference>
<sequence length="108" mass="12837">MVKFILFVDVLRQEEIETFYKACQMHREFYRGYPKSYHPLTYFREPSYMGQCPPEMSQVYLSFPPFHAKYKEPPILPPTTGRTIPFPPLPDRSLAPRYNKPACKAFIR</sequence>
<proteinExistence type="predicted"/>
<dbReference type="Proteomes" id="UP001549920">
    <property type="component" value="Unassembled WGS sequence"/>
</dbReference>
<evidence type="ECO:0000313" key="1">
    <source>
        <dbReference type="EMBL" id="KAL0869767.1"/>
    </source>
</evidence>
<evidence type="ECO:0000313" key="2">
    <source>
        <dbReference type="Proteomes" id="UP001549920"/>
    </source>
</evidence>
<keyword evidence="2" id="KW-1185">Reference proteome</keyword>